<dbReference type="EMBL" id="HBFX01000833">
    <property type="protein sequence ID" value="CAD8945956.1"/>
    <property type="molecule type" value="Transcribed_RNA"/>
</dbReference>
<evidence type="ECO:0000256" key="1">
    <source>
        <dbReference type="SAM" id="Phobius"/>
    </source>
</evidence>
<evidence type="ECO:0000259" key="2">
    <source>
        <dbReference type="PROSITE" id="PS50206"/>
    </source>
</evidence>
<organism evidence="3">
    <name type="scientific">Hemiselmis andersenii</name>
    <name type="common">Cryptophyte alga</name>
    <dbReference type="NCBI Taxonomy" id="464988"/>
    <lineage>
        <taxon>Eukaryota</taxon>
        <taxon>Cryptophyceae</taxon>
        <taxon>Cryptomonadales</taxon>
        <taxon>Hemiselmidaceae</taxon>
        <taxon>Hemiselmis</taxon>
    </lineage>
</organism>
<dbReference type="AlphaFoldDB" id="A0A6U4M456"/>
<gene>
    <name evidence="4" type="ORF">HAND00432_LOCUS473</name>
    <name evidence="3" type="ORF">HAND1043_LOCUS10453</name>
</gene>
<dbReference type="Gene3D" id="3.40.250.10">
    <property type="entry name" value="Rhodanese-like domain"/>
    <property type="match status" value="1"/>
</dbReference>
<dbReference type="EMBL" id="HBFK01016972">
    <property type="protein sequence ID" value="CAD8743958.1"/>
    <property type="molecule type" value="Transcribed_RNA"/>
</dbReference>
<feature type="domain" description="Rhodanese" evidence="2">
    <location>
        <begin position="5"/>
        <end position="92"/>
    </location>
</feature>
<accession>A0A6U4M456</accession>
<dbReference type="InterPro" id="IPR001763">
    <property type="entry name" value="Rhodanese-like_dom"/>
</dbReference>
<feature type="transmembrane region" description="Helical" evidence="1">
    <location>
        <begin position="126"/>
        <end position="149"/>
    </location>
</feature>
<dbReference type="SUPFAM" id="SSF52821">
    <property type="entry name" value="Rhodanese/Cell cycle control phosphatase"/>
    <property type="match status" value="1"/>
</dbReference>
<dbReference type="CDD" id="cd00158">
    <property type="entry name" value="RHOD"/>
    <property type="match status" value="1"/>
</dbReference>
<keyword evidence="1" id="KW-0472">Membrane</keyword>
<protein>
    <recommendedName>
        <fullName evidence="2">Rhodanese domain-containing protein</fullName>
    </recommendedName>
</protein>
<evidence type="ECO:0000313" key="3">
    <source>
        <dbReference type="EMBL" id="CAD8743958.1"/>
    </source>
</evidence>
<sequence length="166" mass="18414">MAECAVVIDVREQWEWDKGYISCATRLQVQKDPDNWEEDLLELAGGDKDTPIVFYCAAGVRADRAVGIIQAEGYTDVTNGGGYTPQNDLLEAVCDACRTGSEAASQDLQVILEEFPEYDDPWYLRWYVWVAVVLGVLVLVGVGVGVWWYRRKGLKAAVPVSPQNPA</sequence>
<dbReference type="PROSITE" id="PS50206">
    <property type="entry name" value="RHODANESE_3"/>
    <property type="match status" value="1"/>
</dbReference>
<proteinExistence type="predicted"/>
<keyword evidence="1" id="KW-1133">Transmembrane helix</keyword>
<dbReference type="InterPro" id="IPR036873">
    <property type="entry name" value="Rhodanese-like_dom_sf"/>
</dbReference>
<keyword evidence="1" id="KW-0812">Transmembrane</keyword>
<dbReference type="Pfam" id="PF00581">
    <property type="entry name" value="Rhodanese"/>
    <property type="match status" value="1"/>
</dbReference>
<name>A0A6U4M456_HEMAN</name>
<reference evidence="3" key="1">
    <citation type="submission" date="2021-01" db="EMBL/GenBank/DDBJ databases">
        <authorList>
            <person name="Corre E."/>
            <person name="Pelletier E."/>
            <person name="Niang G."/>
            <person name="Scheremetjew M."/>
            <person name="Finn R."/>
            <person name="Kale V."/>
            <person name="Holt S."/>
            <person name="Cochrane G."/>
            <person name="Meng A."/>
            <person name="Brown T."/>
            <person name="Cohen L."/>
        </authorList>
    </citation>
    <scope>NUCLEOTIDE SEQUENCE</scope>
    <source>
        <strain evidence="3">CCMP441</strain>
        <strain evidence="4">CCMP644</strain>
    </source>
</reference>
<evidence type="ECO:0000313" key="4">
    <source>
        <dbReference type="EMBL" id="CAD8945956.1"/>
    </source>
</evidence>